<comment type="caution">
    <text evidence="2">The sequence shown here is derived from an EMBL/GenBank/DDBJ whole genome shotgun (WGS) entry which is preliminary data.</text>
</comment>
<accession>A0ABT7DKK6</accession>
<keyword evidence="3" id="KW-1185">Reference proteome</keyword>
<proteinExistence type="predicted"/>
<dbReference type="NCBIfam" id="TIGR01764">
    <property type="entry name" value="excise"/>
    <property type="match status" value="1"/>
</dbReference>
<evidence type="ECO:0000259" key="1">
    <source>
        <dbReference type="Pfam" id="PF12728"/>
    </source>
</evidence>
<evidence type="ECO:0000313" key="3">
    <source>
        <dbReference type="Proteomes" id="UP001232750"/>
    </source>
</evidence>
<evidence type="ECO:0000313" key="2">
    <source>
        <dbReference type="EMBL" id="MDJ1650064.1"/>
    </source>
</evidence>
<sequence>MDAIGELRVDVERLRAADPEGLYLFMMRDYPYMMTPDQVAEFTNTTGQEVRRLLRRGEMRGCRVGVKWLVPKISLLDYLYGRRRAE</sequence>
<dbReference type="EMBL" id="JASJEU010000008">
    <property type="protein sequence ID" value="MDJ1650064.1"/>
    <property type="molecule type" value="Genomic_DNA"/>
</dbReference>
<protein>
    <submittedName>
        <fullName evidence="2">Helix-turn-helix domain-containing protein</fullName>
    </submittedName>
</protein>
<dbReference type="InterPro" id="IPR010093">
    <property type="entry name" value="SinI_DNA-bd"/>
</dbReference>
<feature type="domain" description="Helix-turn-helix" evidence="1">
    <location>
        <begin position="33"/>
        <end position="79"/>
    </location>
</feature>
<dbReference type="Proteomes" id="UP001232750">
    <property type="component" value="Unassembled WGS sequence"/>
</dbReference>
<dbReference type="InterPro" id="IPR041657">
    <property type="entry name" value="HTH_17"/>
</dbReference>
<dbReference type="Pfam" id="PF12728">
    <property type="entry name" value="HTH_17"/>
    <property type="match status" value="1"/>
</dbReference>
<dbReference type="RefSeq" id="WP_283831414.1">
    <property type="nucleotide sequence ID" value="NZ_JASJEU010000008.1"/>
</dbReference>
<gene>
    <name evidence="2" type="ORF">QNJ86_04575</name>
</gene>
<reference evidence="2 3" key="1">
    <citation type="submission" date="2023-05" db="EMBL/GenBank/DDBJ databases">
        <title>Gordonibacter KGMB12511T sp. nov., isolated from faeces of healthy Korean.</title>
        <authorList>
            <person name="Kim H.S."/>
            <person name="Kim J.-S."/>
            <person name="Suh M.K."/>
            <person name="Eom M.K."/>
            <person name="Do H.E."/>
            <person name="Lee J.-S."/>
        </authorList>
    </citation>
    <scope>NUCLEOTIDE SEQUENCE [LARGE SCALE GENOMIC DNA]</scope>
    <source>
        <strain evidence="2 3">KGMB12511</strain>
    </source>
</reference>
<organism evidence="2 3">
    <name type="scientific">Gordonibacter faecis</name>
    <dbReference type="NCBI Taxonomy" id="3047475"/>
    <lineage>
        <taxon>Bacteria</taxon>
        <taxon>Bacillati</taxon>
        <taxon>Actinomycetota</taxon>
        <taxon>Coriobacteriia</taxon>
        <taxon>Eggerthellales</taxon>
        <taxon>Eggerthellaceae</taxon>
        <taxon>Gordonibacter</taxon>
    </lineage>
</organism>
<name>A0ABT7DKK6_9ACTN</name>